<reference evidence="2 3" key="1">
    <citation type="submission" date="2024-02" db="EMBL/GenBank/DDBJ databases">
        <title>Bacteria isolated from the canopy kelp, Nereocystis luetkeana.</title>
        <authorList>
            <person name="Pfister C.A."/>
            <person name="Younker I.T."/>
            <person name="Light S.H."/>
        </authorList>
    </citation>
    <scope>NUCLEOTIDE SEQUENCE [LARGE SCALE GENOMIC DNA]</scope>
    <source>
        <strain evidence="2 3">TI.5.07</strain>
    </source>
</reference>
<dbReference type="PANTHER" id="PTHR38595">
    <property type="entry name" value="CYTOPLASMIC PROTEIN-RELATED"/>
    <property type="match status" value="1"/>
</dbReference>
<dbReference type="EMBL" id="JBAKAP010000005">
    <property type="protein sequence ID" value="MEL0616347.1"/>
    <property type="molecule type" value="Genomic_DNA"/>
</dbReference>
<evidence type="ECO:0000313" key="3">
    <source>
        <dbReference type="Proteomes" id="UP001378242"/>
    </source>
</evidence>
<dbReference type="Pfam" id="PF04965">
    <property type="entry name" value="GPW_gp25"/>
    <property type="match status" value="1"/>
</dbReference>
<dbReference type="RefSeq" id="WP_341542081.1">
    <property type="nucleotide sequence ID" value="NZ_JBAKAP010000005.1"/>
</dbReference>
<dbReference type="InterPro" id="IPR053176">
    <property type="entry name" value="T6SS_TssE1-like"/>
</dbReference>
<accession>A0ABU9GGZ0</accession>
<dbReference type="Proteomes" id="UP001378242">
    <property type="component" value="Unassembled WGS sequence"/>
</dbReference>
<sequence>MRMNGTRRLIPTLWDRLQDDAPHQGEAAEEQRFVSLDEYKRTIVCDLEILVNTRSELLGGRLNDFPGLRGTVLGFGLPDFLGRGLHSSEDRRLIQRQLEYAIESNDRRFRNVQVKLLDQDGQDRLLRFRVETLLVLKDATRQVAFDAVLHADTQQYKVQNLS</sequence>
<keyword evidence="3" id="KW-1185">Reference proteome</keyword>
<name>A0ABU9GGZ0_COBMA</name>
<dbReference type="SUPFAM" id="SSF160719">
    <property type="entry name" value="gpW/gp25-like"/>
    <property type="match status" value="1"/>
</dbReference>
<dbReference type="Gene3D" id="3.10.450.40">
    <property type="match status" value="1"/>
</dbReference>
<protein>
    <submittedName>
        <fullName evidence="2">Type VI secretion system baseplate subunit TssE</fullName>
    </submittedName>
</protein>
<dbReference type="NCBIfam" id="TIGR03357">
    <property type="entry name" value="VI_zyme"/>
    <property type="match status" value="1"/>
</dbReference>
<dbReference type="PANTHER" id="PTHR38595:SF2">
    <property type="entry name" value="TYPE VI SECRETION SYSTEM BASEPLATE SUBUNIT TSSE"/>
    <property type="match status" value="1"/>
</dbReference>
<organism evidence="2 3">
    <name type="scientific">Cobetia marina</name>
    <name type="common">Deleya marina</name>
    <dbReference type="NCBI Taxonomy" id="28258"/>
    <lineage>
        <taxon>Bacteria</taxon>
        <taxon>Pseudomonadati</taxon>
        <taxon>Pseudomonadota</taxon>
        <taxon>Gammaproteobacteria</taxon>
        <taxon>Oceanospirillales</taxon>
        <taxon>Halomonadaceae</taxon>
        <taxon>Cobetia</taxon>
    </lineage>
</organism>
<dbReference type="InterPro" id="IPR017737">
    <property type="entry name" value="TssE1-like"/>
</dbReference>
<gene>
    <name evidence="2" type="primary">tssE</name>
    <name evidence="2" type="ORF">V6243_05835</name>
</gene>
<proteinExistence type="predicted"/>
<feature type="domain" description="IraD/Gp25-like" evidence="1">
    <location>
        <begin position="38"/>
        <end position="135"/>
    </location>
</feature>
<evidence type="ECO:0000313" key="2">
    <source>
        <dbReference type="EMBL" id="MEL0616347.1"/>
    </source>
</evidence>
<comment type="caution">
    <text evidence="2">The sequence shown here is derived from an EMBL/GenBank/DDBJ whole genome shotgun (WGS) entry which is preliminary data.</text>
</comment>
<dbReference type="InterPro" id="IPR007048">
    <property type="entry name" value="IraD/Gp25-like"/>
</dbReference>
<evidence type="ECO:0000259" key="1">
    <source>
        <dbReference type="Pfam" id="PF04965"/>
    </source>
</evidence>